<evidence type="ECO:0000256" key="2">
    <source>
        <dbReference type="ARBA" id="ARBA00004141"/>
    </source>
</evidence>
<dbReference type="Gene3D" id="1.20.1540.10">
    <property type="entry name" value="Rhomboid-like"/>
    <property type="match status" value="1"/>
</dbReference>
<evidence type="ECO:0000256" key="8">
    <source>
        <dbReference type="ARBA" id="ARBA00022825"/>
    </source>
</evidence>
<dbReference type="Proteomes" id="UP000410492">
    <property type="component" value="Unassembled WGS sequence"/>
</dbReference>
<evidence type="ECO:0000256" key="12">
    <source>
        <dbReference type="PIRSR" id="PIRSR037470-50"/>
    </source>
</evidence>
<feature type="transmembrane region" description="Helical" evidence="13">
    <location>
        <begin position="153"/>
        <end position="170"/>
    </location>
</feature>
<evidence type="ECO:0000313" key="16">
    <source>
        <dbReference type="Proteomes" id="UP000410492"/>
    </source>
</evidence>
<dbReference type="PIRSF" id="PIRSF037470">
    <property type="entry name" value="Rhomboid"/>
    <property type="match status" value="1"/>
</dbReference>
<evidence type="ECO:0000256" key="10">
    <source>
        <dbReference type="ARBA" id="ARBA00023136"/>
    </source>
</evidence>
<dbReference type="InterPro" id="IPR051739">
    <property type="entry name" value="Rhomboid_IM_Serine_Proteases"/>
</dbReference>
<evidence type="ECO:0000256" key="7">
    <source>
        <dbReference type="ARBA" id="ARBA00022801"/>
    </source>
</evidence>
<protein>
    <recommendedName>
        <fullName evidence="4">rhomboid protease</fullName>
        <ecNumber evidence="4">3.4.21.105</ecNumber>
    </recommendedName>
</protein>
<dbReference type="PANTHER" id="PTHR45840:SF2">
    <property type="entry name" value="PROTEIN RHOMBOID-RELATED"/>
    <property type="match status" value="1"/>
</dbReference>
<keyword evidence="7" id="KW-0378">Hydrolase</keyword>
<evidence type="ECO:0000256" key="6">
    <source>
        <dbReference type="ARBA" id="ARBA00022692"/>
    </source>
</evidence>
<keyword evidence="6 13" id="KW-0812">Transmembrane</keyword>
<dbReference type="FunFam" id="1.20.1540.10:FF:000007">
    <property type="entry name" value="Rhomboid like 2"/>
    <property type="match status" value="1"/>
</dbReference>
<comment type="similarity">
    <text evidence="3 11">Belongs to the peptidase S54 family.</text>
</comment>
<feature type="transmembrane region" description="Helical" evidence="13">
    <location>
        <begin position="68"/>
        <end position="86"/>
    </location>
</feature>
<evidence type="ECO:0000256" key="1">
    <source>
        <dbReference type="ARBA" id="ARBA00000156"/>
    </source>
</evidence>
<dbReference type="SUPFAM" id="SSF144091">
    <property type="entry name" value="Rhomboid-like"/>
    <property type="match status" value="1"/>
</dbReference>
<name>A0A653BNQ1_CALMS</name>
<feature type="transmembrane region" description="Helical" evidence="13">
    <location>
        <begin position="176"/>
        <end position="196"/>
    </location>
</feature>
<feature type="active site" evidence="12">
    <location>
        <position position="254"/>
    </location>
</feature>
<evidence type="ECO:0000256" key="9">
    <source>
        <dbReference type="ARBA" id="ARBA00022989"/>
    </source>
</evidence>
<dbReference type="OrthoDB" id="418595at2759"/>
<dbReference type="InterPro" id="IPR017213">
    <property type="entry name" value="Peptidase_S54_rhomboid_met"/>
</dbReference>
<feature type="active site" description="Nucleophile" evidence="12">
    <location>
        <position position="180"/>
    </location>
</feature>
<dbReference type="InterPro" id="IPR035952">
    <property type="entry name" value="Rhomboid-like_sf"/>
</dbReference>
<gene>
    <name evidence="15" type="ORF">CALMAC_LOCUS2485</name>
</gene>
<feature type="transmembrane region" description="Helical" evidence="13">
    <location>
        <begin position="208"/>
        <end position="227"/>
    </location>
</feature>
<evidence type="ECO:0000256" key="11">
    <source>
        <dbReference type="PIRNR" id="PIRNR037470"/>
    </source>
</evidence>
<organism evidence="15 16">
    <name type="scientific">Callosobruchus maculatus</name>
    <name type="common">Southern cowpea weevil</name>
    <name type="synonym">Pulse bruchid</name>
    <dbReference type="NCBI Taxonomy" id="64391"/>
    <lineage>
        <taxon>Eukaryota</taxon>
        <taxon>Metazoa</taxon>
        <taxon>Ecdysozoa</taxon>
        <taxon>Arthropoda</taxon>
        <taxon>Hexapoda</taxon>
        <taxon>Insecta</taxon>
        <taxon>Pterygota</taxon>
        <taxon>Neoptera</taxon>
        <taxon>Endopterygota</taxon>
        <taxon>Coleoptera</taxon>
        <taxon>Polyphaga</taxon>
        <taxon>Cucujiformia</taxon>
        <taxon>Chrysomeloidea</taxon>
        <taxon>Chrysomelidae</taxon>
        <taxon>Bruchinae</taxon>
        <taxon>Bruchini</taxon>
        <taxon>Callosobruchus</taxon>
    </lineage>
</organism>
<accession>A0A653BNQ1</accession>
<reference evidence="15 16" key="1">
    <citation type="submission" date="2019-01" db="EMBL/GenBank/DDBJ databases">
        <authorList>
            <person name="Sayadi A."/>
        </authorList>
    </citation>
    <scope>NUCLEOTIDE SEQUENCE [LARGE SCALE GENOMIC DNA]</scope>
</reference>
<comment type="catalytic activity">
    <reaction evidence="1">
        <text>Cleaves type-1 transmembrane domains using a catalytic dyad composed of serine and histidine that are contributed by different transmembrane domains.</text>
        <dbReference type="EC" id="3.4.21.105"/>
    </reaction>
</comment>
<feature type="transmembrane region" description="Helical" evidence="13">
    <location>
        <begin position="280"/>
        <end position="302"/>
    </location>
</feature>
<evidence type="ECO:0000256" key="3">
    <source>
        <dbReference type="ARBA" id="ARBA00009045"/>
    </source>
</evidence>
<evidence type="ECO:0000313" key="15">
    <source>
        <dbReference type="EMBL" id="VEN37129.1"/>
    </source>
</evidence>
<evidence type="ECO:0000259" key="14">
    <source>
        <dbReference type="Pfam" id="PF01694"/>
    </source>
</evidence>
<dbReference type="GO" id="GO:0016020">
    <property type="term" value="C:membrane"/>
    <property type="evidence" value="ECO:0007669"/>
    <property type="project" value="UniProtKB-SubCell"/>
</dbReference>
<dbReference type="GO" id="GO:0004252">
    <property type="term" value="F:serine-type endopeptidase activity"/>
    <property type="evidence" value="ECO:0007669"/>
    <property type="project" value="UniProtKB-UniRule"/>
</dbReference>
<dbReference type="EC" id="3.4.21.105" evidence="4"/>
<dbReference type="GO" id="GO:0006508">
    <property type="term" value="P:proteolysis"/>
    <property type="evidence" value="ECO:0007669"/>
    <property type="project" value="UniProtKB-KW"/>
</dbReference>
<evidence type="ECO:0000256" key="5">
    <source>
        <dbReference type="ARBA" id="ARBA00022670"/>
    </source>
</evidence>
<keyword evidence="9 13" id="KW-1133">Transmembrane helix</keyword>
<dbReference type="EMBL" id="CAACVG010003050">
    <property type="protein sequence ID" value="VEN37129.1"/>
    <property type="molecule type" value="Genomic_DNA"/>
</dbReference>
<feature type="transmembrane region" description="Helical" evidence="13">
    <location>
        <begin position="247"/>
        <end position="268"/>
    </location>
</feature>
<evidence type="ECO:0000256" key="4">
    <source>
        <dbReference type="ARBA" id="ARBA00013039"/>
    </source>
</evidence>
<keyword evidence="16" id="KW-1185">Reference proteome</keyword>
<dbReference type="PANTHER" id="PTHR45840">
    <property type="entry name" value="RHOMBOID-RELATED PROTEIN"/>
    <property type="match status" value="1"/>
</dbReference>
<keyword evidence="10 13" id="KW-0472">Membrane</keyword>
<evidence type="ECO:0000256" key="13">
    <source>
        <dbReference type="SAM" id="Phobius"/>
    </source>
</evidence>
<feature type="domain" description="Peptidase S54 rhomboid" evidence="14">
    <location>
        <begin position="111"/>
        <end position="270"/>
    </location>
</feature>
<keyword evidence="5" id="KW-0645">Protease</keyword>
<keyword evidence="8" id="KW-0720">Serine protease</keyword>
<proteinExistence type="inferred from homology"/>
<dbReference type="AlphaFoldDB" id="A0A653BNQ1"/>
<dbReference type="InterPro" id="IPR022764">
    <property type="entry name" value="Peptidase_S54_rhomboid_dom"/>
</dbReference>
<dbReference type="Pfam" id="PF01694">
    <property type="entry name" value="Rhomboid"/>
    <property type="match status" value="1"/>
</dbReference>
<comment type="subcellular location">
    <subcellularLocation>
        <location evidence="2">Membrane</location>
        <topology evidence="2">Multi-pass membrane protein</topology>
    </subcellularLocation>
</comment>
<sequence length="330" mass="36429">MTGKRTRSFKCAVHHRDRFVSSLNDFHLLLVEPPLFRRMVTIIANEFLTDDRDRKYYADNYSCCPPPFFIIIITLVELGFFTYYSVTAGELNPTGPVPIDSIFIYRPDKRTEIWRFLFYMMLHAGWLHLCFNLSVQLLVGLPLEMVHGTGRTALIYLSGVLAGSLGTSVFDDRVYLVGASGGVYALLAAHLANVLINYDSMRCGVLRLLGIFAIASCDVGYAIYSRYATAAEGPMGGPSAVGMTSELPVSYVAHLTGALAGLTIGLIVLKNFEQKLHEQLLWWVALGVYAACTIFAILFNVMNPVEDRPPMEDLGDGVGGRFVSFGKVGV</sequence>
<feature type="transmembrane region" description="Helical" evidence="13">
    <location>
        <begin position="116"/>
        <end position="141"/>
    </location>
</feature>